<dbReference type="Proteomes" id="UP000444721">
    <property type="component" value="Unassembled WGS sequence"/>
</dbReference>
<accession>A0A6A5BFR8</accession>
<organism evidence="2 3">
    <name type="scientific">Naegleria fowleri</name>
    <name type="common">Brain eating amoeba</name>
    <dbReference type="NCBI Taxonomy" id="5763"/>
    <lineage>
        <taxon>Eukaryota</taxon>
        <taxon>Discoba</taxon>
        <taxon>Heterolobosea</taxon>
        <taxon>Tetramitia</taxon>
        <taxon>Eutetramitia</taxon>
        <taxon>Vahlkampfiidae</taxon>
        <taxon>Naegleria</taxon>
    </lineage>
</organism>
<sequence length="415" mass="47593">MNDLLSLDTSESLSEEISKNINHEKSNVTSRKLSLFHERDYYTLLPKYPSAKEKSSGAGYAIKSSKRWIEHSTYVYAQEKIDGSQLSFMLTNVNDDENKDQALSNQEERGPRMKLIYRTKKGPISNDVFFENAIKGITEIQHLLFPNYIYRGETITRYRHCRVMYGIIPPKSFVLFDVQNDKGNYLLPDEIEMEAKRLGLMCAQIVYRGLLDFEKLKYLCNNTKSQLGGYAMMEGLVVKQYVDHTTMTVDSSLKTDEMDGLGDIQMVSFKMVSKRYKETKKAKHLKEEKDVDTKLKTIAQSVCTPSRWEKAMIRYLEEGGDMNHIDLSGILCLEIKKDIIKEENDSIQKLLKECDMECTDGVVDMILEFAVEGVKEWAKQYVKEIASTFLNDSILSTETTNSVVELATPILLVNK</sequence>
<comment type="caution">
    <text evidence="2">The sequence shown here is derived from an EMBL/GenBank/DDBJ whole genome shotgun (WGS) entry which is preliminary data.</text>
</comment>
<name>A0A6A5BFR8_NAEFO</name>
<dbReference type="VEuPathDB" id="AmoebaDB:NfTy_086770"/>
<evidence type="ECO:0000259" key="1">
    <source>
        <dbReference type="Pfam" id="PF09414"/>
    </source>
</evidence>
<dbReference type="VEuPathDB" id="AmoebaDB:NF0050460"/>
<dbReference type="OMA" id="HTRILYG"/>
<gene>
    <name evidence="2" type="ORF">FDP41_009605</name>
</gene>
<dbReference type="VEuPathDB" id="AmoebaDB:FDP41_009605"/>
<dbReference type="EMBL" id="VFQX01000072">
    <property type="protein sequence ID" value="KAF0971909.1"/>
    <property type="molecule type" value="Genomic_DNA"/>
</dbReference>
<dbReference type="RefSeq" id="XP_044556624.1">
    <property type="nucleotide sequence ID" value="XM_044713581.1"/>
</dbReference>
<dbReference type="AlphaFoldDB" id="A0A6A5BFR8"/>
<protein>
    <recommendedName>
        <fullName evidence="1">RNA ligase domain-containing protein</fullName>
    </recommendedName>
</protein>
<dbReference type="SUPFAM" id="SSF56091">
    <property type="entry name" value="DNA ligase/mRNA capping enzyme, catalytic domain"/>
    <property type="match status" value="1"/>
</dbReference>
<evidence type="ECO:0000313" key="3">
    <source>
        <dbReference type="Proteomes" id="UP000444721"/>
    </source>
</evidence>
<dbReference type="Pfam" id="PF09414">
    <property type="entry name" value="RNA_ligase"/>
    <property type="match status" value="1"/>
</dbReference>
<keyword evidence="3" id="KW-1185">Reference proteome</keyword>
<dbReference type="GeneID" id="68116820"/>
<dbReference type="Gene3D" id="3.30.470.30">
    <property type="entry name" value="DNA ligase/mRNA capping enzyme"/>
    <property type="match status" value="1"/>
</dbReference>
<dbReference type="OrthoDB" id="10262183at2759"/>
<feature type="domain" description="RNA ligase" evidence="1">
    <location>
        <begin position="74"/>
        <end position="244"/>
    </location>
</feature>
<proteinExistence type="predicted"/>
<reference evidence="2 3" key="1">
    <citation type="journal article" date="2019" name="Sci. Rep.">
        <title>Nanopore sequencing improves the draft genome of the human pathogenic amoeba Naegleria fowleri.</title>
        <authorList>
            <person name="Liechti N."/>
            <person name="Schurch N."/>
            <person name="Bruggmann R."/>
            <person name="Wittwer M."/>
        </authorList>
    </citation>
    <scope>NUCLEOTIDE SEQUENCE [LARGE SCALE GENOMIC DNA]</scope>
    <source>
        <strain evidence="2 3">ATCC 30894</strain>
    </source>
</reference>
<evidence type="ECO:0000313" key="2">
    <source>
        <dbReference type="EMBL" id="KAF0971909.1"/>
    </source>
</evidence>
<dbReference type="InterPro" id="IPR021122">
    <property type="entry name" value="RNA_ligase_dom_REL/Rnl2"/>
</dbReference>